<evidence type="ECO:0000259" key="6">
    <source>
        <dbReference type="PROSITE" id="PS50045"/>
    </source>
</evidence>
<dbReference type="Gene3D" id="3.40.50.300">
    <property type="entry name" value="P-loop containing nucleotide triphosphate hydrolases"/>
    <property type="match status" value="1"/>
</dbReference>
<keyword evidence="4" id="KW-0238">DNA-binding</keyword>
<dbReference type="Pfam" id="PF02954">
    <property type="entry name" value="HTH_8"/>
    <property type="match status" value="1"/>
</dbReference>
<keyword evidence="1" id="KW-0547">Nucleotide-binding</keyword>
<dbReference type="PANTHER" id="PTHR32071">
    <property type="entry name" value="TRANSCRIPTIONAL REGULATORY PROTEIN"/>
    <property type="match status" value="1"/>
</dbReference>
<dbReference type="AlphaFoldDB" id="A0A4P6ZWL6"/>
<keyword evidence="2" id="KW-0067">ATP-binding</keyword>
<dbReference type="Gene3D" id="1.10.10.60">
    <property type="entry name" value="Homeodomain-like"/>
    <property type="match status" value="1"/>
</dbReference>
<dbReference type="PROSITE" id="PS00676">
    <property type="entry name" value="SIGMA54_INTERACT_2"/>
    <property type="match status" value="1"/>
</dbReference>
<reference evidence="7 8" key="1">
    <citation type="submission" date="2019-03" db="EMBL/GenBank/DDBJ databases">
        <title>Complete genome sequence of Paenisporosarcina antarctica CGMCC 1.6503T.</title>
        <authorList>
            <person name="Rong J.-C."/>
            <person name="Chi N.-Y."/>
            <person name="Zhang Q.-F."/>
        </authorList>
    </citation>
    <scope>NUCLEOTIDE SEQUENCE [LARGE SCALE GENOMIC DNA]</scope>
    <source>
        <strain evidence="7 8">CGMCC 1.6503</strain>
    </source>
</reference>
<dbReference type="PRINTS" id="PR01590">
    <property type="entry name" value="HTHFIS"/>
</dbReference>
<dbReference type="SUPFAM" id="SSF52540">
    <property type="entry name" value="P-loop containing nucleoside triphosphate hydrolases"/>
    <property type="match status" value="1"/>
</dbReference>
<evidence type="ECO:0000313" key="7">
    <source>
        <dbReference type="EMBL" id="QBP39876.1"/>
    </source>
</evidence>
<dbReference type="CDD" id="cd00009">
    <property type="entry name" value="AAA"/>
    <property type="match status" value="1"/>
</dbReference>
<dbReference type="Pfam" id="PF00158">
    <property type="entry name" value="Sigma54_activat"/>
    <property type="match status" value="1"/>
</dbReference>
<dbReference type="GO" id="GO:0005524">
    <property type="term" value="F:ATP binding"/>
    <property type="evidence" value="ECO:0007669"/>
    <property type="project" value="UniProtKB-KW"/>
</dbReference>
<dbReference type="InterPro" id="IPR003593">
    <property type="entry name" value="AAA+_ATPase"/>
</dbReference>
<evidence type="ECO:0000256" key="3">
    <source>
        <dbReference type="ARBA" id="ARBA00023015"/>
    </source>
</evidence>
<dbReference type="PANTHER" id="PTHR32071:SF57">
    <property type="entry name" value="C4-DICARBOXYLATE TRANSPORT TRANSCRIPTIONAL REGULATORY PROTEIN DCTD"/>
    <property type="match status" value="1"/>
</dbReference>
<keyword evidence="3" id="KW-0805">Transcription regulation</keyword>
<dbReference type="RefSeq" id="WP_134208284.1">
    <property type="nucleotide sequence ID" value="NZ_CP038015.1"/>
</dbReference>
<dbReference type="GO" id="GO:0006355">
    <property type="term" value="P:regulation of DNA-templated transcription"/>
    <property type="evidence" value="ECO:0007669"/>
    <property type="project" value="InterPro"/>
</dbReference>
<dbReference type="InterPro" id="IPR002078">
    <property type="entry name" value="Sigma_54_int"/>
</dbReference>
<dbReference type="InterPro" id="IPR002197">
    <property type="entry name" value="HTH_Fis"/>
</dbReference>
<dbReference type="SUPFAM" id="SSF46689">
    <property type="entry name" value="Homeodomain-like"/>
    <property type="match status" value="1"/>
</dbReference>
<dbReference type="FunFam" id="3.40.50.300:FF:000006">
    <property type="entry name" value="DNA-binding transcriptional regulator NtrC"/>
    <property type="match status" value="1"/>
</dbReference>
<dbReference type="InterPro" id="IPR003018">
    <property type="entry name" value="GAF"/>
</dbReference>
<evidence type="ECO:0000256" key="5">
    <source>
        <dbReference type="ARBA" id="ARBA00023163"/>
    </source>
</evidence>
<dbReference type="SMART" id="SM00382">
    <property type="entry name" value="AAA"/>
    <property type="match status" value="1"/>
</dbReference>
<protein>
    <submittedName>
        <fullName evidence="7">Sigma-54-dependent Fis family transcriptional regulator</fullName>
    </submittedName>
</protein>
<proteinExistence type="predicted"/>
<name>A0A4P6ZWL6_9BACL</name>
<dbReference type="PROSITE" id="PS00675">
    <property type="entry name" value="SIGMA54_INTERACT_1"/>
    <property type="match status" value="1"/>
</dbReference>
<dbReference type="Gene3D" id="3.30.450.40">
    <property type="match status" value="1"/>
</dbReference>
<dbReference type="InterPro" id="IPR025943">
    <property type="entry name" value="Sigma_54_int_dom_ATP-bd_2"/>
</dbReference>
<evidence type="ECO:0000256" key="1">
    <source>
        <dbReference type="ARBA" id="ARBA00022741"/>
    </source>
</evidence>
<accession>A0A4P6ZWL6</accession>
<sequence>MKSPFLSLDFNSSPKVEKKRISNLWEHFVSGKELNLKVRTLTHQSWERSLKYGILPTKDKAPLILTEDKIQEYKSTNSHYSIIKPLISELKEVAIDSGHLVVFCNNTGEIVDLDGDTLLKRKAEKMNFMIGTSWLEPQMGTNAIGTALATGSPMQVFASEHFCQSVHNWVCSASPIRDPATNRILGVINLTGDWNGIHPHSLSTAMLIAQSIEGKLLSLLEFERYMLVEHYFETSIRNPNRVMAVLDRGGQVLKADHLFYKNGWIDSNSNYITDLENVYLIDKHRWESKNKNSKGWYFELTPYYYKDKLLGSVVHAISPGGSAKIPENNTRYSFLNLIGQSKEFKSVISEAWSIASLNLPVLIEGESGTGKELFAQSIHTASHYSSGPFIALNCGAIQKDLAESELFGYEEGTFTGGKKGGRLGKFQQAEGGTIFLDEIGELPLSLQTMLLRVLEEGEIVRLGGKNPVKLKVRVIAATNLDMKKASEEGKFRLDLYYRLNILSLIVPPLRKRSGDIPLILEYLLKKVCVEIGRSHLSVDDRALEIIEKHEWRGNVRELRNFTYKMAVKVKGDIITCMDLPKEMIEINTREENVDNSSRLYNKEAQPLIPFKASLESRETLNKMASLKDLEVQTILTVLNELDGNVSETAKRLGIHRSTIYRKLKL</sequence>
<dbReference type="Pfam" id="PF25601">
    <property type="entry name" value="AAA_lid_14"/>
    <property type="match status" value="1"/>
</dbReference>
<dbReference type="InterPro" id="IPR009057">
    <property type="entry name" value="Homeodomain-like_sf"/>
</dbReference>
<organism evidence="7 8">
    <name type="scientific">Paenisporosarcina antarctica</name>
    <dbReference type="NCBI Taxonomy" id="417367"/>
    <lineage>
        <taxon>Bacteria</taxon>
        <taxon>Bacillati</taxon>
        <taxon>Bacillota</taxon>
        <taxon>Bacilli</taxon>
        <taxon>Bacillales</taxon>
        <taxon>Caryophanaceae</taxon>
        <taxon>Paenisporosarcina</taxon>
    </lineage>
</organism>
<keyword evidence="5" id="KW-0804">Transcription</keyword>
<evidence type="ECO:0000256" key="4">
    <source>
        <dbReference type="ARBA" id="ARBA00023125"/>
    </source>
</evidence>
<dbReference type="InterPro" id="IPR025662">
    <property type="entry name" value="Sigma_54_int_dom_ATP-bd_1"/>
</dbReference>
<gene>
    <name evidence="7" type="ORF">E2636_01320</name>
</gene>
<feature type="domain" description="Sigma-54 factor interaction" evidence="6">
    <location>
        <begin position="337"/>
        <end position="567"/>
    </location>
</feature>
<dbReference type="PROSITE" id="PS50045">
    <property type="entry name" value="SIGMA54_INTERACT_4"/>
    <property type="match status" value="1"/>
</dbReference>
<dbReference type="OrthoDB" id="9771372at2"/>
<dbReference type="InterPro" id="IPR029016">
    <property type="entry name" value="GAF-like_dom_sf"/>
</dbReference>
<evidence type="ECO:0000256" key="2">
    <source>
        <dbReference type="ARBA" id="ARBA00022840"/>
    </source>
</evidence>
<dbReference type="Pfam" id="PF01590">
    <property type="entry name" value="GAF"/>
    <property type="match status" value="1"/>
</dbReference>
<keyword evidence="8" id="KW-1185">Reference proteome</keyword>
<dbReference type="EMBL" id="CP038015">
    <property type="protein sequence ID" value="QBP39876.1"/>
    <property type="molecule type" value="Genomic_DNA"/>
</dbReference>
<dbReference type="KEGG" id="panc:E2636_01320"/>
<evidence type="ECO:0000313" key="8">
    <source>
        <dbReference type="Proteomes" id="UP000294292"/>
    </source>
</evidence>
<dbReference type="Proteomes" id="UP000294292">
    <property type="component" value="Chromosome"/>
</dbReference>
<dbReference type="InterPro" id="IPR027417">
    <property type="entry name" value="P-loop_NTPase"/>
</dbReference>
<dbReference type="GO" id="GO:0043565">
    <property type="term" value="F:sequence-specific DNA binding"/>
    <property type="evidence" value="ECO:0007669"/>
    <property type="project" value="InterPro"/>
</dbReference>
<dbReference type="Gene3D" id="1.10.8.60">
    <property type="match status" value="1"/>
</dbReference>
<dbReference type="InterPro" id="IPR058031">
    <property type="entry name" value="AAA_lid_NorR"/>
</dbReference>